<dbReference type="GO" id="GO:0005634">
    <property type="term" value="C:nucleus"/>
    <property type="evidence" value="ECO:0007669"/>
    <property type="project" value="UniProtKB-SubCell"/>
</dbReference>
<organism evidence="8 9">
    <name type="scientific">Steinernema hermaphroditum</name>
    <dbReference type="NCBI Taxonomy" id="289476"/>
    <lineage>
        <taxon>Eukaryota</taxon>
        <taxon>Metazoa</taxon>
        <taxon>Ecdysozoa</taxon>
        <taxon>Nematoda</taxon>
        <taxon>Chromadorea</taxon>
        <taxon>Rhabditida</taxon>
        <taxon>Tylenchina</taxon>
        <taxon>Panagrolaimomorpha</taxon>
        <taxon>Strongyloidoidea</taxon>
        <taxon>Steinernematidae</taxon>
        <taxon>Steinernema</taxon>
    </lineage>
</organism>
<accession>A0AA39LHK6</accession>
<dbReference type="InterPro" id="IPR050848">
    <property type="entry name" value="Homeobox_TF"/>
</dbReference>
<comment type="caution">
    <text evidence="8">The sequence shown here is derived from an EMBL/GenBank/DDBJ whole genome shotgun (WGS) entry which is preliminary data.</text>
</comment>
<dbReference type="Pfam" id="PF00046">
    <property type="entry name" value="Homeodomain"/>
    <property type="match status" value="1"/>
</dbReference>
<comment type="subcellular location">
    <subcellularLocation>
        <location evidence="1 5 6">Nucleus</location>
    </subcellularLocation>
</comment>
<evidence type="ECO:0000256" key="5">
    <source>
        <dbReference type="PROSITE-ProRule" id="PRU00108"/>
    </source>
</evidence>
<proteinExistence type="predicted"/>
<dbReference type="Proteomes" id="UP001175271">
    <property type="component" value="Unassembled WGS sequence"/>
</dbReference>
<feature type="DNA-binding region" description="Homeobox" evidence="5">
    <location>
        <begin position="47"/>
        <end position="106"/>
    </location>
</feature>
<keyword evidence="9" id="KW-1185">Reference proteome</keyword>
<dbReference type="SUPFAM" id="SSF46689">
    <property type="entry name" value="Homeodomain-like"/>
    <property type="match status" value="1"/>
</dbReference>
<evidence type="ECO:0000256" key="4">
    <source>
        <dbReference type="ARBA" id="ARBA00023242"/>
    </source>
</evidence>
<dbReference type="AlphaFoldDB" id="A0AA39LHK6"/>
<dbReference type="PROSITE" id="PS00027">
    <property type="entry name" value="HOMEOBOX_1"/>
    <property type="match status" value="1"/>
</dbReference>
<evidence type="ECO:0000313" key="9">
    <source>
        <dbReference type="Proteomes" id="UP001175271"/>
    </source>
</evidence>
<keyword evidence="4 5" id="KW-0539">Nucleus</keyword>
<name>A0AA39LHK6_9BILA</name>
<dbReference type="SMART" id="SM00389">
    <property type="entry name" value="HOX"/>
    <property type="match status" value="1"/>
</dbReference>
<evidence type="ECO:0000313" key="8">
    <source>
        <dbReference type="EMBL" id="KAK0397518.1"/>
    </source>
</evidence>
<dbReference type="InterPro" id="IPR017970">
    <property type="entry name" value="Homeobox_CS"/>
</dbReference>
<dbReference type="PRINTS" id="PR00031">
    <property type="entry name" value="HTHREPRESSR"/>
</dbReference>
<dbReference type="Gene3D" id="1.10.10.60">
    <property type="entry name" value="Homeodomain-like"/>
    <property type="match status" value="1"/>
</dbReference>
<dbReference type="EMBL" id="JAUCMV010000005">
    <property type="protein sequence ID" value="KAK0397518.1"/>
    <property type="molecule type" value="Genomic_DNA"/>
</dbReference>
<dbReference type="PANTHER" id="PTHR24333:SF5">
    <property type="entry name" value="VENT HOMEOBOX"/>
    <property type="match status" value="1"/>
</dbReference>
<keyword evidence="3 5" id="KW-0371">Homeobox</keyword>
<evidence type="ECO:0000259" key="7">
    <source>
        <dbReference type="PROSITE" id="PS50071"/>
    </source>
</evidence>
<gene>
    <name evidence="8" type="ORF">QR680_002153</name>
</gene>
<feature type="domain" description="Homeobox" evidence="7">
    <location>
        <begin position="45"/>
        <end position="105"/>
    </location>
</feature>
<evidence type="ECO:0000256" key="1">
    <source>
        <dbReference type="ARBA" id="ARBA00004123"/>
    </source>
</evidence>
<dbReference type="GO" id="GO:0000981">
    <property type="term" value="F:DNA-binding transcription factor activity, RNA polymerase II-specific"/>
    <property type="evidence" value="ECO:0007669"/>
    <property type="project" value="InterPro"/>
</dbReference>
<dbReference type="InterPro" id="IPR001356">
    <property type="entry name" value="HD"/>
</dbReference>
<dbReference type="InterPro" id="IPR000047">
    <property type="entry name" value="HTH_motif"/>
</dbReference>
<keyword evidence="2 5" id="KW-0238">DNA-binding</keyword>
<dbReference type="InterPro" id="IPR009057">
    <property type="entry name" value="Homeodomain-like_sf"/>
</dbReference>
<evidence type="ECO:0000256" key="3">
    <source>
        <dbReference type="ARBA" id="ARBA00023155"/>
    </source>
</evidence>
<dbReference type="InterPro" id="IPR020479">
    <property type="entry name" value="HD_metazoa"/>
</dbReference>
<dbReference type="CDD" id="cd00086">
    <property type="entry name" value="homeodomain"/>
    <property type="match status" value="1"/>
</dbReference>
<evidence type="ECO:0000256" key="6">
    <source>
        <dbReference type="RuleBase" id="RU000682"/>
    </source>
</evidence>
<dbReference type="PRINTS" id="PR00024">
    <property type="entry name" value="HOMEOBOX"/>
</dbReference>
<protein>
    <recommendedName>
        <fullName evidence="7">Homeobox domain-containing protein</fullName>
    </recommendedName>
</protein>
<dbReference type="PROSITE" id="PS50071">
    <property type="entry name" value="HOMEOBOX_2"/>
    <property type="match status" value="1"/>
</dbReference>
<dbReference type="GO" id="GO:0003677">
    <property type="term" value="F:DNA binding"/>
    <property type="evidence" value="ECO:0007669"/>
    <property type="project" value="UniProtKB-UniRule"/>
</dbReference>
<evidence type="ECO:0000256" key="2">
    <source>
        <dbReference type="ARBA" id="ARBA00023125"/>
    </source>
</evidence>
<sequence length="161" mass="18954">MSTDGLSPAANDTSASHPLNKSFAIEYLLRDEIHGNTNTTKEEKPQKRRQRSSFSAVQVHFLEVEFRKQRYISPESRARLSSTLGLTQQQIKIWFQNRRYKSKPKSFNEQSFQYDRTAGNPQMLFAEDIAHREWIPEANLQWLNVYYFNMFCQSSLRAKLQ</sequence>
<dbReference type="PANTHER" id="PTHR24333">
    <property type="entry name" value="HOMEO BOX HB9 LIKE A-RELATED"/>
    <property type="match status" value="1"/>
</dbReference>
<reference evidence="8" key="1">
    <citation type="submission" date="2023-06" db="EMBL/GenBank/DDBJ databases">
        <title>Genomic analysis of the entomopathogenic nematode Steinernema hermaphroditum.</title>
        <authorList>
            <person name="Schwarz E.M."/>
            <person name="Heppert J.K."/>
            <person name="Baniya A."/>
            <person name="Schwartz H.T."/>
            <person name="Tan C.-H."/>
            <person name="Antoshechkin I."/>
            <person name="Sternberg P.W."/>
            <person name="Goodrich-Blair H."/>
            <person name="Dillman A.R."/>
        </authorList>
    </citation>
    <scope>NUCLEOTIDE SEQUENCE</scope>
    <source>
        <strain evidence="8">PS9179</strain>
        <tissue evidence="8">Whole animal</tissue>
    </source>
</reference>